<dbReference type="Pfam" id="PF20125">
    <property type="entry name" value="DUF6515"/>
    <property type="match status" value="1"/>
</dbReference>
<reference evidence="1" key="1">
    <citation type="submission" date="2013-01" db="EMBL/GenBank/DDBJ databases">
        <title>Genome assembly of Mariniradius saccharolyticus AK6.</title>
        <authorList>
            <person name="Vaidya B."/>
            <person name="Khatri I."/>
            <person name="Tanuku N.R.S."/>
            <person name="Subramanian S."/>
            <person name="Pinnaka A."/>
        </authorList>
    </citation>
    <scope>NUCLEOTIDE SEQUENCE [LARGE SCALE GENOMIC DNA]</scope>
    <source>
        <strain evidence="1">AK6</strain>
    </source>
</reference>
<accession>M7X254</accession>
<sequence>MTNVTNETNVTNITNVTNVVNEFHYDNGVFYQKDDEGYVVVPGPVGVEVSSIPDNAEKVKLDDGTMNYFWGGTFYEKSAKGYTVVPPTAGALVENLPDGGEEVKMGDVILLAYGETYYMPVQVNGRNMYEVVYLEEQAEEDGPSSN</sequence>
<evidence type="ECO:0000313" key="1">
    <source>
        <dbReference type="EMBL" id="EMS31580.1"/>
    </source>
</evidence>
<dbReference type="AlphaFoldDB" id="M7X254"/>
<dbReference type="EMBL" id="AMZY02000019">
    <property type="protein sequence ID" value="EMS31580.1"/>
    <property type="molecule type" value="Genomic_DNA"/>
</dbReference>
<dbReference type="eggNOG" id="ENOG502Z9KQ">
    <property type="taxonomic scope" value="Bacteria"/>
</dbReference>
<comment type="caution">
    <text evidence="1">The sequence shown here is derived from an EMBL/GenBank/DDBJ whole genome shotgun (WGS) entry which is preliminary data.</text>
</comment>
<gene>
    <name evidence="1" type="ORF">C943_02235</name>
</gene>
<keyword evidence="1" id="KW-0449">Lipoprotein</keyword>
<dbReference type="InterPro" id="IPR045398">
    <property type="entry name" value="DUF6515"/>
</dbReference>
<keyword evidence="2" id="KW-1185">Reference proteome</keyword>
<dbReference type="Proteomes" id="UP000010953">
    <property type="component" value="Unassembled WGS sequence"/>
</dbReference>
<proteinExistence type="predicted"/>
<protein>
    <submittedName>
        <fullName evidence="1">Lipoprotein, putative</fullName>
    </submittedName>
</protein>
<dbReference type="InParanoid" id="M7X254"/>
<organism evidence="1 2">
    <name type="scientific">Mariniradius saccharolyticus AK6</name>
    <dbReference type="NCBI Taxonomy" id="1239962"/>
    <lineage>
        <taxon>Bacteria</taxon>
        <taxon>Pseudomonadati</taxon>
        <taxon>Bacteroidota</taxon>
        <taxon>Cytophagia</taxon>
        <taxon>Cytophagales</taxon>
        <taxon>Cyclobacteriaceae</taxon>
        <taxon>Mariniradius</taxon>
    </lineage>
</organism>
<dbReference type="STRING" id="1239962.C943_02235"/>
<name>M7X254_9BACT</name>
<evidence type="ECO:0000313" key="2">
    <source>
        <dbReference type="Proteomes" id="UP000010953"/>
    </source>
</evidence>